<dbReference type="Proteomes" id="UP000076962">
    <property type="component" value="Unassembled WGS sequence"/>
</dbReference>
<name>A0A176S3T7_9GAMM</name>
<proteinExistence type="predicted"/>
<gene>
    <name evidence="1" type="ORF">THIOM_001612</name>
</gene>
<evidence type="ECO:0000313" key="2">
    <source>
        <dbReference type="Proteomes" id="UP000076962"/>
    </source>
</evidence>
<reference evidence="1 2" key="1">
    <citation type="submission" date="2016-05" db="EMBL/GenBank/DDBJ databases">
        <title>Single-cell genome of chain-forming Candidatus Thiomargarita nelsonii and comparison to other large sulfur-oxidizing bacteria.</title>
        <authorList>
            <person name="Winkel M."/>
            <person name="Salman V."/>
            <person name="Woyke T."/>
            <person name="Schulz-Vogt H."/>
            <person name="Richter M."/>
            <person name="Flood B."/>
            <person name="Bailey J."/>
            <person name="Amann R."/>
            <person name="Mussmann M."/>
        </authorList>
    </citation>
    <scope>NUCLEOTIDE SEQUENCE [LARGE SCALE GENOMIC DNA]</scope>
    <source>
        <strain evidence="1 2">THI036</strain>
    </source>
</reference>
<dbReference type="EMBL" id="LUTY01000861">
    <property type="protein sequence ID" value="OAD22576.1"/>
    <property type="molecule type" value="Genomic_DNA"/>
</dbReference>
<comment type="caution">
    <text evidence="1">The sequence shown here is derived from an EMBL/GenBank/DDBJ whole genome shotgun (WGS) entry which is preliminary data.</text>
</comment>
<evidence type="ECO:0000313" key="1">
    <source>
        <dbReference type="EMBL" id="OAD22576.1"/>
    </source>
</evidence>
<keyword evidence="2" id="KW-1185">Reference proteome</keyword>
<accession>A0A176S3T7</accession>
<protein>
    <submittedName>
        <fullName evidence="1">Uncharacterized protein</fullName>
    </submittedName>
</protein>
<organism evidence="1 2">
    <name type="scientific">Candidatus Thiomargarita nelsonii</name>
    <dbReference type="NCBI Taxonomy" id="1003181"/>
    <lineage>
        <taxon>Bacteria</taxon>
        <taxon>Pseudomonadati</taxon>
        <taxon>Pseudomonadota</taxon>
        <taxon>Gammaproteobacteria</taxon>
        <taxon>Thiotrichales</taxon>
        <taxon>Thiotrichaceae</taxon>
        <taxon>Thiomargarita</taxon>
    </lineage>
</organism>
<sequence length="89" mass="9954">MRAFGPSYGSSIAELISCEPCPWVTVAVGLVKLSIVAQACSKLPKNNRVKLFIKKAFFVTLSFLYLKNFHHCGGCGRQTVYYKLSDKYN</sequence>
<dbReference type="AlphaFoldDB" id="A0A176S3T7"/>